<evidence type="ECO:0000313" key="3">
    <source>
        <dbReference type="Proteomes" id="UP000479526"/>
    </source>
</evidence>
<keyword evidence="3" id="KW-1185">Reference proteome</keyword>
<gene>
    <name evidence="2" type="ORF">GT755_08625</name>
</gene>
<organism evidence="2 3">
    <name type="scientific">Herbidospora solisilvae</name>
    <dbReference type="NCBI Taxonomy" id="2696284"/>
    <lineage>
        <taxon>Bacteria</taxon>
        <taxon>Bacillati</taxon>
        <taxon>Actinomycetota</taxon>
        <taxon>Actinomycetes</taxon>
        <taxon>Streptosporangiales</taxon>
        <taxon>Streptosporangiaceae</taxon>
        <taxon>Herbidospora</taxon>
    </lineage>
</organism>
<evidence type="ECO:0000313" key="2">
    <source>
        <dbReference type="EMBL" id="NAS21749.1"/>
    </source>
</evidence>
<keyword evidence="1" id="KW-1133">Transmembrane helix</keyword>
<keyword evidence="1" id="KW-0472">Membrane</keyword>
<comment type="caution">
    <text evidence="2">The sequence shown here is derived from an EMBL/GenBank/DDBJ whole genome shotgun (WGS) entry which is preliminary data.</text>
</comment>
<feature type="transmembrane region" description="Helical" evidence="1">
    <location>
        <begin position="45"/>
        <end position="63"/>
    </location>
</feature>
<name>A0A7C9N008_9ACTN</name>
<evidence type="ECO:0000256" key="1">
    <source>
        <dbReference type="SAM" id="Phobius"/>
    </source>
</evidence>
<dbReference type="AlphaFoldDB" id="A0A7C9N008"/>
<dbReference type="EMBL" id="WXEW01000002">
    <property type="protein sequence ID" value="NAS21749.1"/>
    <property type="molecule type" value="Genomic_DNA"/>
</dbReference>
<reference evidence="2 3" key="1">
    <citation type="submission" date="2020-01" db="EMBL/GenBank/DDBJ databases">
        <title>Herbidospora sp. NEAU-GS84 nov., a novel actinomycete isolated from soil.</title>
        <authorList>
            <person name="Han L."/>
        </authorList>
    </citation>
    <scope>NUCLEOTIDE SEQUENCE [LARGE SCALE GENOMIC DNA]</scope>
    <source>
        <strain evidence="2 3">NEAU-GS84</strain>
    </source>
</reference>
<sequence length="306" mass="31600">MDFSAWPIGFTTAFRLCGRPRSCRLLRPFTAQALGTVTGFRLLNFGRLAGLILALSCLVRFGLGVGSSSFSTRAVITVVIRAARAPHWRAGNALFASAFFLIGPGAGRPLLLLDHRASEHVLAVAGGLVGPTCSIGTLSNPLATLPRCFFVASAFGLVGHTRSRATIRIPMFGSPTGTSLRLTGHLADLSRFGAQGPGGLPGTLACGLTCLSGGPSGTFTDLACSLACSPAHVFGGLPGPLADLADRLASAFAYVADSLASALADLAHRVTGAFTDLTDRVTGAFADLAHRVARARAHVADRFARA</sequence>
<dbReference type="Proteomes" id="UP000479526">
    <property type="component" value="Unassembled WGS sequence"/>
</dbReference>
<protein>
    <submittedName>
        <fullName evidence="2">Uncharacterized protein</fullName>
    </submittedName>
</protein>
<dbReference type="RefSeq" id="WP_161479154.1">
    <property type="nucleotide sequence ID" value="NZ_WXEW01000002.1"/>
</dbReference>
<accession>A0A7C9N008</accession>
<keyword evidence="1" id="KW-0812">Transmembrane</keyword>
<proteinExistence type="predicted"/>